<reference evidence="5 6" key="1">
    <citation type="submission" date="2017-06" db="EMBL/GenBank/DDBJ databases">
        <title>Complete genome sequence of Paenibacillus donghaensis KCTC 13049T isolated from East Sea sediment, South Korea.</title>
        <authorList>
            <person name="Jung B.K."/>
            <person name="Hong S.-J."/>
            <person name="Shin J.-H."/>
        </authorList>
    </citation>
    <scope>NUCLEOTIDE SEQUENCE [LARGE SCALE GENOMIC DNA]</scope>
    <source>
        <strain evidence="5 6">KCTC 13049</strain>
    </source>
</reference>
<dbReference type="InterPro" id="IPR036388">
    <property type="entry name" value="WH-like_DNA-bd_sf"/>
</dbReference>
<gene>
    <name evidence="5" type="ORF">B9T62_03100</name>
</gene>
<protein>
    <submittedName>
        <fullName evidence="5">MarR family transcriptional regulator</fullName>
    </submittedName>
</protein>
<sequence>METVELLQNLLRVLDRNIGALEKTQLACCGVTIGQCHAVMEIGLANEISLIDLAKVLNLDKSTMSRTVNNLVTDEWVERITDPENRRYVKLKLSLKGEALHQQINAVMNSYFGSVMNDIPEDKREQVAESLGLLIHALNKNNCC</sequence>
<dbReference type="AlphaFoldDB" id="A0A2Z2KMI9"/>
<dbReference type="PRINTS" id="PR00598">
    <property type="entry name" value="HTHMARR"/>
</dbReference>
<evidence type="ECO:0000256" key="3">
    <source>
        <dbReference type="ARBA" id="ARBA00023163"/>
    </source>
</evidence>
<dbReference type="GO" id="GO:0003677">
    <property type="term" value="F:DNA binding"/>
    <property type="evidence" value="ECO:0007669"/>
    <property type="project" value="UniProtKB-KW"/>
</dbReference>
<dbReference type="PANTHER" id="PTHR42756:SF1">
    <property type="entry name" value="TRANSCRIPTIONAL REPRESSOR OF EMRAB OPERON"/>
    <property type="match status" value="1"/>
</dbReference>
<keyword evidence="2" id="KW-0238">DNA-binding</keyword>
<proteinExistence type="predicted"/>
<dbReference type="EMBL" id="CP021780">
    <property type="protein sequence ID" value="ASA19878.1"/>
    <property type="molecule type" value="Genomic_DNA"/>
</dbReference>
<keyword evidence="3" id="KW-0804">Transcription</keyword>
<organism evidence="5 6">
    <name type="scientific">Paenibacillus donghaensis</name>
    <dbReference type="NCBI Taxonomy" id="414771"/>
    <lineage>
        <taxon>Bacteria</taxon>
        <taxon>Bacillati</taxon>
        <taxon>Bacillota</taxon>
        <taxon>Bacilli</taxon>
        <taxon>Bacillales</taxon>
        <taxon>Paenibacillaceae</taxon>
        <taxon>Paenibacillus</taxon>
    </lineage>
</organism>
<evidence type="ECO:0000313" key="6">
    <source>
        <dbReference type="Proteomes" id="UP000249890"/>
    </source>
</evidence>
<dbReference type="InterPro" id="IPR023187">
    <property type="entry name" value="Tscrpt_reg_MarR-type_CS"/>
</dbReference>
<dbReference type="InterPro" id="IPR000835">
    <property type="entry name" value="HTH_MarR-typ"/>
</dbReference>
<dbReference type="KEGG" id="pdh:B9T62_03100"/>
<dbReference type="Proteomes" id="UP000249890">
    <property type="component" value="Chromosome"/>
</dbReference>
<dbReference type="SMART" id="SM00347">
    <property type="entry name" value="HTH_MARR"/>
    <property type="match status" value="1"/>
</dbReference>
<dbReference type="OrthoDB" id="1853358at2"/>
<dbReference type="PANTHER" id="PTHR42756">
    <property type="entry name" value="TRANSCRIPTIONAL REGULATOR, MARR"/>
    <property type="match status" value="1"/>
</dbReference>
<dbReference type="Pfam" id="PF01047">
    <property type="entry name" value="MarR"/>
    <property type="match status" value="1"/>
</dbReference>
<dbReference type="RefSeq" id="WP_087913901.1">
    <property type="nucleotide sequence ID" value="NZ_CP021780.1"/>
</dbReference>
<dbReference type="Gene3D" id="1.10.10.10">
    <property type="entry name" value="Winged helix-like DNA-binding domain superfamily/Winged helix DNA-binding domain"/>
    <property type="match status" value="1"/>
</dbReference>
<evidence type="ECO:0000259" key="4">
    <source>
        <dbReference type="PROSITE" id="PS50995"/>
    </source>
</evidence>
<dbReference type="SUPFAM" id="SSF46785">
    <property type="entry name" value="Winged helix' DNA-binding domain"/>
    <property type="match status" value="1"/>
</dbReference>
<dbReference type="GO" id="GO:0003700">
    <property type="term" value="F:DNA-binding transcription factor activity"/>
    <property type="evidence" value="ECO:0007669"/>
    <property type="project" value="InterPro"/>
</dbReference>
<evidence type="ECO:0000256" key="1">
    <source>
        <dbReference type="ARBA" id="ARBA00023015"/>
    </source>
</evidence>
<feature type="domain" description="HTH marR-type" evidence="4">
    <location>
        <begin position="1"/>
        <end position="136"/>
    </location>
</feature>
<keyword evidence="6" id="KW-1185">Reference proteome</keyword>
<keyword evidence="1" id="KW-0805">Transcription regulation</keyword>
<dbReference type="PROSITE" id="PS01117">
    <property type="entry name" value="HTH_MARR_1"/>
    <property type="match status" value="1"/>
</dbReference>
<evidence type="ECO:0000256" key="2">
    <source>
        <dbReference type="ARBA" id="ARBA00023125"/>
    </source>
</evidence>
<accession>A0A2Z2KMI9</accession>
<dbReference type="InterPro" id="IPR036390">
    <property type="entry name" value="WH_DNA-bd_sf"/>
</dbReference>
<name>A0A2Z2KMI9_9BACL</name>
<dbReference type="PROSITE" id="PS50995">
    <property type="entry name" value="HTH_MARR_2"/>
    <property type="match status" value="1"/>
</dbReference>
<evidence type="ECO:0000313" key="5">
    <source>
        <dbReference type="EMBL" id="ASA19878.1"/>
    </source>
</evidence>